<dbReference type="STRING" id="928856.SAMN04488049_10467"/>
<dbReference type="Pfam" id="PF05406">
    <property type="entry name" value="WGR"/>
    <property type="match status" value="1"/>
</dbReference>
<name>A0A0P1GFH1_9RHOB</name>
<dbReference type="InterPro" id="IPR036930">
    <property type="entry name" value="WGR_dom_sf"/>
</dbReference>
<accession>A0A0P1GFH1</accession>
<organism evidence="2 3">
    <name type="scientific">Tritonibacter multivorans</name>
    <dbReference type="NCBI Taxonomy" id="928856"/>
    <lineage>
        <taxon>Bacteria</taxon>
        <taxon>Pseudomonadati</taxon>
        <taxon>Pseudomonadota</taxon>
        <taxon>Alphaproteobacteria</taxon>
        <taxon>Rhodobacterales</taxon>
        <taxon>Paracoccaceae</taxon>
        <taxon>Tritonibacter</taxon>
    </lineage>
</organism>
<evidence type="ECO:0000313" key="2">
    <source>
        <dbReference type="EMBL" id="CUH80228.1"/>
    </source>
</evidence>
<gene>
    <name evidence="2" type="ORF">TRM7557_02784</name>
</gene>
<sequence>MRFEKYDYRDGHHRYCMLSLSRTLFGDWCVERASGPIGASGGNQKRYYFASHAEAMQLFETTRDRQVKHGFVPIPVQMGLF</sequence>
<evidence type="ECO:0000313" key="3">
    <source>
        <dbReference type="Proteomes" id="UP000052022"/>
    </source>
</evidence>
<keyword evidence="3" id="KW-1185">Reference proteome</keyword>
<dbReference type="EMBL" id="CYSD01000039">
    <property type="protein sequence ID" value="CUH80228.1"/>
    <property type="molecule type" value="Genomic_DNA"/>
</dbReference>
<proteinExistence type="predicted"/>
<reference evidence="2 3" key="1">
    <citation type="submission" date="2015-09" db="EMBL/GenBank/DDBJ databases">
        <authorList>
            <consortium name="Swine Surveillance"/>
        </authorList>
    </citation>
    <scope>NUCLEOTIDE SEQUENCE [LARGE SCALE GENOMIC DNA]</scope>
    <source>
        <strain evidence="2 3">CECT 7557</strain>
    </source>
</reference>
<dbReference type="InterPro" id="IPR008893">
    <property type="entry name" value="WGR_domain"/>
</dbReference>
<feature type="domain" description="WGR" evidence="1">
    <location>
        <begin position="3"/>
        <end position="73"/>
    </location>
</feature>
<dbReference type="Proteomes" id="UP000052022">
    <property type="component" value="Unassembled WGS sequence"/>
</dbReference>
<dbReference type="SUPFAM" id="SSF142921">
    <property type="entry name" value="WGR domain-like"/>
    <property type="match status" value="1"/>
</dbReference>
<evidence type="ECO:0000259" key="1">
    <source>
        <dbReference type="Pfam" id="PF05406"/>
    </source>
</evidence>
<dbReference type="InterPro" id="IPR049809">
    <property type="entry name" value="YehF/YfeS-like_WGR"/>
</dbReference>
<dbReference type="AlphaFoldDB" id="A0A0P1GFH1"/>
<protein>
    <submittedName>
        <fullName evidence="2">WGR domain protein</fullName>
    </submittedName>
</protein>
<dbReference type="CDD" id="cd07996">
    <property type="entry name" value="WGR_MMR_like"/>
    <property type="match status" value="1"/>
</dbReference>